<evidence type="ECO:0000256" key="4">
    <source>
        <dbReference type="ARBA" id="ARBA00023136"/>
    </source>
</evidence>
<evidence type="ECO:0000256" key="6">
    <source>
        <dbReference type="ARBA" id="ARBA00023316"/>
    </source>
</evidence>
<gene>
    <name evidence="7" type="ORF">UFOPK1650_00023</name>
</gene>
<keyword evidence="5" id="KW-0456">Lyase</keyword>
<keyword evidence="6" id="KW-0961">Cell wall biogenesis/degradation</keyword>
<dbReference type="NCBIfam" id="TIGR00247">
    <property type="entry name" value="endolytic transglycosylase MltG"/>
    <property type="match status" value="1"/>
</dbReference>
<protein>
    <submittedName>
        <fullName evidence="7">Unannotated protein</fullName>
    </submittedName>
</protein>
<accession>A0A6J6D6E0</accession>
<dbReference type="EMBL" id="CAEZTJ010000001">
    <property type="protein sequence ID" value="CAB4558924.1"/>
    <property type="molecule type" value="Genomic_DNA"/>
</dbReference>
<reference evidence="7" key="1">
    <citation type="submission" date="2020-05" db="EMBL/GenBank/DDBJ databases">
        <authorList>
            <person name="Chiriac C."/>
            <person name="Salcher M."/>
            <person name="Ghai R."/>
            <person name="Kavagutti S V."/>
        </authorList>
    </citation>
    <scope>NUCLEOTIDE SEQUENCE</scope>
</reference>
<name>A0A6J6D6E0_9ZZZZ</name>
<dbReference type="GO" id="GO:0071555">
    <property type="term" value="P:cell wall organization"/>
    <property type="evidence" value="ECO:0007669"/>
    <property type="project" value="UniProtKB-KW"/>
</dbReference>
<evidence type="ECO:0000313" key="7">
    <source>
        <dbReference type="EMBL" id="CAB4558924.1"/>
    </source>
</evidence>
<dbReference type="PANTHER" id="PTHR30518">
    <property type="entry name" value="ENDOLYTIC MUREIN TRANSGLYCOSYLASE"/>
    <property type="match status" value="1"/>
</dbReference>
<dbReference type="InterPro" id="IPR003770">
    <property type="entry name" value="MLTG-like"/>
</dbReference>
<dbReference type="Pfam" id="PF02618">
    <property type="entry name" value="YceG"/>
    <property type="match status" value="1"/>
</dbReference>
<evidence type="ECO:0000256" key="3">
    <source>
        <dbReference type="ARBA" id="ARBA00022989"/>
    </source>
</evidence>
<keyword evidence="4" id="KW-0472">Membrane</keyword>
<proteinExistence type="inferred from homology"/>
<dbReference type="AlphaFoldDB" id="A0A6J6D6E0"/>
<keyword evidence="1" id="KW-1003">Cell membrane</keyword>
<sequence length="344" mass="38456">MFETLKDRSNQRVISVVALLLVVVTLGIREVANRPQGFSDFPAGESQAGVEIVVEEGDTGEEIARKLDRAGVIDSWQVFFQLAINDARAERIAPGSYLLDTRIPAVEALNQLLDPKRIQGLITLRDGVRLSEVQELLTSLGYAKVAEVLEATPAPEGFNARSLEGYLYPARYSFEPGTSTEDVIRSMLRRFNAAIEGLEIRENEFDLAPEEIITVASLIEAEGTPDVFAKVSRVIHNRLEKGMALQLDSTVHYLQGSRGEISLTLDETKVNSPYNTYRVRGLPPGPIGSPTRAAIEAALKPEEGNWTYFITVAPLETRFTNSYEEFLEWKRLYRENYRKGLFDD</sequence>
<dbReference type="HAMAP" id="MF_02065">
    <property type="entry name" value="MltG"/>
    <property type="match status" value="1"/>
</dbReference>
<dbReference type="GO" id="GO:0016829">
    <property type="term" value="F:lyase activity"/>
    <property type="evidence" value="ECO:0007669"/>
    <property type="project" value="UniProtKB-KW"/>
</dbReference>
<organism evidence="7">
    <name type="scientific">freshwater metagenome</name>
    <dbReference type="NCBI Taxonomy" id="449393"/>
    <lineage>
        <taxon>unclassified sequences</taxon>
        <taxon>metagenomes</taxon>
        <taxon>ecological metagenomes</taxon>
    </lineage>
</organism>
<keyword evidence="2" id="KW-0812">Transmembrane</keyword>
<evidence type="ECO:0000256" key="1">
    <source>
        <dbReference type="ARBA" id="ARBA00022475"/>
    </source>
</evidence>
<evidence type="ECO:0000256" key="2">
    <source>
        <dbReference type="ARBA" id="ARBA00022692"/>
    </source>
</evidence>
<dbReference type="Gene3D" id="3.30.1490.480">
    <property type="entry name" value="Endolytic murein transglycosylase"/>
    <property type="match status" value="1"/>
</dbReference>
<keyword evidence="3" id="KW-1133">Transmembrane helix</keyword>
<dbReference type="PANTHER" id="PTHR30518:SF2">
    <property type="entry name" value="ENDOLYTIC MUREIN TRANSGLYCOSYLASE"/>
    <property type="match status" value="1"/>
</dbReference>
<evidence type="ECO:0000256" key="5">
    <source>
        <dbReference type="ARBA" id="ARBA00023239"/>
    </source>
</evidence>